<dbReference type="Proteomes" id="UP000006607">
    <property type="component" value="Unassembled WGS sequence"/>
</dbReference>
<reference evidence="2" key="1">
    <citation type="submission" date="2012-04" db="EMBL/GenBank/DDBJ databases">
        <title>The Genome Sequence of Bacillus cereus VD014.</title>
        <authorList>
            <consortium name="The Broad Institute Genome Sequencing Platform"/>
            <consortium name="The Broad Institute Genome Sequencing Center for Infectious Disease"/>
            <person name="Feldgarden M."/>
            <person name="Van der Auwera G.A."/>
            <person name="Mahillon J."/>
            <person name="Duprez V."/>
            <person name="Timmery S."/>
            <person name="Mattelet C."/>
            <person name="Dierick K."/>
            <person name="Sun M."/>
            <person name="Yu Z."/>
            <person name="Zhu L."/>
            <person name="Hu X."/>
            <person name="Shank E.B."/>
            <person name="Swiecicka I."/>
            <person name="Hansen B.M."/>
            <person name="Andrup L."/>
            <person name="Young S.K."/>
            <person name="Zeng Q."/>
            <person name="Gargeya S."/>
            <person name="Fitzgerald M."/>
            <person name="Haas B."/>
            <person name="Abouelleil A."/>
            <person name="Alvarado L."/>
            <person name="Arachchi H.M."/>
            <person name="Berlin A."/>
            <person name="Chapman S.B."/>
            <person name="Goldberg J."/>
            <person name="Griggs A."/>
            <person name="Gujja S."/>
            <person name="Hansen M."/>
            <person name="Howarth C."/>
            <person name="Imamovic A."/>
            <person name="Larimer J."/>
            <person name="McCowen C."/>
            <person name="Montmayeur A."/>
            <person name="Murphy C."/>
            <person name="Neiman D."/>
            <person name="Pearson M."/>
            <person name="Priest M."/>
            <person name="Roberts A."/>
            <person name="Saif S."/>
            <person name="Shea T."/>
            <person name="Sisk P."/>
            <person name="Sykes S."/>
            <person name="Wortman J."/>
            <person name="Nusbaum C."/>
            <person name="Birren B."/>
        </authorList>
    </citation>
    <scope>NUCLEOTIDE SEQUENCE</scope>
    <source>
        <strain evidence="2">VD014</strain>
    </source>
</reference>
<protein>
    <recommendedName>
        <fullName evidence="1">CwlT-like lysozyme domain-containing protein</fullName>
    </recommendedName>
</protein>
<dbReference type="Gene3D" id="1.10.530.10">
    <property type="match status" value="1"/>
</dbReference>
<sequence length="216" mass="25164">MKSKKMFVFFLGIIVVLITLIELLYSNPMDNTDRNQDFAVEKRLLQFKPTIEKELEKYNLSDKTTTLLGIMYQESRGEGTDPMQSSESLGLQRNEIQDVNLSIEQGVKHFAQMYKYGIEKDVGIDAIIQSYNMGPGYIDFIASKKKEKHSEKLAKQFSKMKVDQSPDMYTCGDNKKNFRYPYCYGDFTYTTKVKNRTKLIEDFLRTKELAYNHNSE</sequence>
<name>A0A9W5NM78_BACC8</name>
<accession>A0A9W5NM78</accession>
<dbReference type="PANTHER" id="PTHR34135">
    <property type="entry name" value="LYSOZYME"/>
    <property type="match status" value="1"/>
</dbReference>
<dbReference type="InterPro" id="IPR023346">
    <property type="entry name" value="Lysozyme-like_dom_sf"/>
</dbReference>
<proteinExistence type="predicted"/>
<dbReference type="InterPro" id="IPR047194">
    <property type="entry name" value="CwlT-like_lysozyme"/>
</dbReference>
<feature type="domain" description="CwlT-like lysozyme" evidence="1">
    <location>
        <begin position="42"/>
        <end position="196"/>
    </location>
</feature>
<comment type="caution">
    <text evidence="2">The sequence shown here is derived from an EMBL/GenBank/DDBJ whole genome shotgun (WGS) entry which is preliminary data.</text>
</comment>
<gene>
    <name evidence="2" type="ORF">IIA_05974</name>
</gene>
<evidence type="ECO:0000313" key="2">
    <source>
        <dbReference type="EMBL" id="EJR11867.1"/>
    </source>
</evidence>
<evidence type="ECO:0000313" key="3">
    <source>
        <dbReference type="Proteomes" id="UP000006607"/>
    </source>
</evidence>
<organism evidence="2 3">
    <name type="scientific">Bacillus cereus (strain VD014)</name>
    <dbReference type="NCBI Taxonomy" id="1053223"/>
    <lineage>
        <taxon>Bacteria</taxon>
        <taxon>Bacillati</taxon>
        <taxon>Bacillota</taxon>
        <taxon>Bacilli</taxon>
        <taxon>Bacillales</taxon>
        <taxon>Bacillaceae</taxon>
        <taxon>Bacillus</taxon>
        <taxon>Bacillus cereus group</taxon>
    </lineage>
</organism>
<dbReference type="CDD" id="cd16891">
    <property type="entry name" value="CwlT-like"/>
    <property type="match status" value="1"/>
</dbReference>
<dbReference type="SUPFAM" id="SSF53955">
    <property type="entry name" value="Lysozyme-like"/>
    <property type="match status" value="1"/>
</dbReference>
<dbReference type="Pfam" id="PF13702">
    <property type="entry name" value="Lysozyme_like"/>
    <property type="match status" value="1"/>
</dbReference>
<evidence type="ECO:0000259" key="1">
    <source>
        <dbReference type="Pfam" id="PF13702"/>
    </source>
</evidence>
<dbReference type="RefSeq" id="WP_000837327.1">
    <property type="nucleotide sequence ID" value="NZ_JH792027.1"/>
</dbReference>
<dbReference type="GO" id="GO:0016052">
    <property type="term" value="P:carbohydrate catabolic process"/>
    <property type="evidence" value="ECO:0007669"/>
    <property type="project" value="TreeGrafter"/>
</dbReference>
<dbReference type="AlphaFoldDB" id="A0A9W5NM78"/>
<dbReference type="EMBL" id="AHER01000063">
    <property type="protein sequence ID" value="EJR11867.1"/>
    <property type="molecule type" value="Genomic_DNA"/>
</dbReference>
<dbReference type="PANTHER" id="PTHR34135:SF3">
    <property type="entry name" value="PNEUMOCOCCAL VACCINE ANTIGEN A"/>
    <property type="match status" value="1"/>
</dbReference>